<evidence type="ECO:0000256" key="5">
    <source>
        <dbReference type="ARBA" id="ARBA00023242"/>
    </source>
</evidence>
<evidence type="ECO:0000256" key="3">
    <source>
        <dbReference type="ARBA" id="ARBA00023015"/>
    </source>
</evidence>
<dbReference type="PANTHER" id="PTHR47338:SF29">
    <property type="entry name" value="ZN(2)-C6 FUNGAL-TYPE DOMAIN-CONTAINING PROTEIN"/>
    <property type="match status" value="1"/>
</dbReference>
<dbReference type="InterPro" id="IPR001138">
    <property type="entry name" value="Zn2Cys6_DnaBD"/>
</dbReference>
<evidence type="ECO:0000256" key="2">
    <source>
        <dbReference type="ARBA" id="ARBA00022723"/>
    </source>
</evidence>
<keyword evidence="3" id="KW-0805">Transcription regulation</keyword>
<organism evidence="6 7">
    <name type="scientific">Mycena pura</name>
    <dbReference type="NCBI Taxonomy" id="153505"/>
    <lineage>
        <taxon>Eukaryota</taxon>
        <taxon>Fungi</taxon>
        <taxon>Dikarya</taxon>
        <taxon>Basidiomycota</taxon>
        <taxon>Agaricomycotina</taxon>
        <taxon>Agaricomycetes</taxon>
        <taxon>Agaricomycetidae</taxon>
        <taxon>Agaricales</taxon>
        <taxon>Marasmiineae</taxon>
        <taxon>Mycenaceae</taxon>
        <taxon>Mycena</taxon>
    </lineage>
</organism>
<evidence type="ECO:0000313" key="6">
    <source>
        <dbReference type="EMBL" id="KAJ7214852.1"/>
    </source>
</evidence>
<dbReference type="GO" id="GO:0005634">
    <property type="term" value="C:nucleus"/>
    <property type="evidence" value="ECO:0007669"/>
    <property type="project" value="UniProtKB-SubCell"/>
</dbReference>
<evidence type="ECO:0008006" key="8">
    <source>
        <dbReference type="Google" id="ProtNLM"/>
    </source>
</evidence>
<dbReference type="CDD" id="cd00067">
    <property type="entry name" value="GAL4"/>
    <property type="match status" value="1"/>
</dbReference>
<sequence length="549" mass="59819">MLELQRCDGERPICRRCRLQPPRSHTPCKYSHLPHGVLFSREEELGADRVLLRQPYSDYASLSSNIGKPYFLLEESFQVSNTVIGPEYSEGPTNTLTPGSIEVASRDMNATRYASADSTPSLIWATRVDVFLNRFAQHQFFFLDPAELKKAVLSPVPAALSHRDVLSSGLSNTVFLWTSSISQNFIADSGYSHEDLLSQTLSAIAGDAMSIDSRHRALQIMQAEVLLSLYYMETGRFLEGPLPLEFLRLSSSLPVGADNTRSAQSINAVWSIVILNNYWVAVSGVPSSVPSGTTINTAWPAVVSSAHDANHSSSMLNFLSQDHCVDGSTNDDDSDTSTLALLADASSLLARTIVFTALYQGIDPHSVEFWALDHRLESFRERLLLQVVGGAGSAPTVQLHLISHIFVYAAILQLHSAHSAASLVSHAKCLSATNGAATCLTDARLGDWEHADPILGPLLSAFAEFLIAQLSLSIQVGPPVVLGTILSALNTLAPRSALIGTPHFLVVRPGLDPYSLDRPEKCYVATQHRYAVAQMSMKFGVYAQHYIDP</sequence>
<dbReference type="EMBL" id="JARJCW010000018">
    <property type="protein sequence ID" value="KAJ7214852.1"/>
    <property type="molecule type" value="Genomic_DNA"/>
</dbReference>
<dbReference type="CDD" id="cd12148">
    <property type="entry name" value="fungal_TF_MHR"/>
    <property type="match status" value="1"/>
</dbReference>
<keyword evidence="5" id="KW-0539">Nucleus</keyword>
<evidence type="ECO:0000313" key="7">
    <source>
        <dbReference type="Proteomes" id="UP001219525"/>
    </source>
</evidence>
<evidence type="ECO:0000256" key="1">
    <source>
        <dbReference type="ARBA" id="ARBA00004123"/>
    </source>
</evidence>
<keyword evidence="4" id="KW-0804">Transcription</keyword>
<dbReference type="GO" id="GO:0008270">
    <property type="term" value="F:zinc ion binding"/>
    <property type="evidence" value="ECO:0007669"/>
    <property type="project" value="InterPro"/>
</dbReference>
<name>A0AAD6VL19_9AGAR</name>
<dbReference type="PANTHER" id="PTHR47338">
    <property type="entry name" value="ZN(II)2CYS6 TRANSCRIPTION FACTOR (EUROFUNG)-RELATED"/>
    <property type="match status" value="1"/>
</dbReference>
<dbReference type="GO" id="GO:0000981">
    <property type="term" value="F:DNA-binding transcription factor activity, RNA polymerase II-specific"/>
    <property type="evidence" value="ECO:0007669"/>
    <property type="project" value="InterPro"/>
</dbReference>
<comment type="caution">
    <text evidence="6">The sequence shown here is derived from an EMBL/GenBank/DDBJ whole genome shotgun (WGS) entry which is preliminary data.</text>
</comment>
<keyword evidence="7" id="KW-1185">Reference proteome</keyword>
<dbReference type="InterPro" id="IPR050815">
    <property type="entry name" value="TF_fung"/>
</dbReference>
<dbReference type="Proteomes" id="UP001219525">
    <property type="component" value="Unassembled WGS sequence"/>
</dbReference>
<protein>
    <recommendedName>
        <fullName evidence="8">Transcription factor domain-containing protein</fullName>
    </recommendedName>
</protein>
<keyword evidence="2" id="KW-0479">Metal-binding</keyword>
<accession>A0AAD6VL19</accession>
<comment type="subcellular location">
    <subcellularLocation>
        <location evidence="1">Nucleus</location>
    </subcellularLocation>
</comment>
<proteinExistence type="predicted"/>
<evidence type="ECO:0000256" key="4">
    <source>
        <dbReference type="ARBA" id="ARBA00023163"/>
    </source>
</evidence>
<reference evidence="6" key="1">
    <citation type="submission" date="2023-03" db="EMBL/GenBank/DDBJ databases">
        <title>Massive genome expansion in bonnet fungi (Mycena s.s.) driven by repeated elements and novel gene families across ecological guilds.</title>
        <authorList>
            <consortium name="Lawrence Berkeley National Laboratory"/>
            <person name="Harder C.B."/>
            <person name="Miyauchi S."/>
            <person name="Viragh M."/>
            <person name="Kuo A."/>
            <person name="Thoen E."/>
            <person name="Andreopoulos B."/>
            <person name="Lu D."/>
            <person name="Skrede I."/>
            <person name="Drula E."/>
            <person name="Henrissat B."/>
            <person name="Morin E."/>
            <person name="Kohler A."/>
            <person name="Barry K."/>
            <person name="LaButti K."/>
            <person name="Morin E."/>
            <person name="Salamov A."/>
            <person name="Lipzen A."/>
            <person name="Mereny Z."/>
            <person name="Hegedus B."/>
            <person name="Baldrian P."/>
            <person name="Stursova M."/>
            <person name="Weitz H."/>
            <person name="Taylor A."/>
            <person name="Grigoriev I.V."/>
            <person name="Nagy L.G."/>
            <person name="Martin F."/>
            <person name="Kauserud H."/>
        </authorList>
    </citation>
    <scope>NUCLEOTIDE SEQUENCE</scope>
    <source>
        <strain evidence="6">9144</strain>
    </source>
</reference>
<gene>
    <name evidence="6" type="ORF">GGX14DRAFT_609532</name>
</gene>
<dbReference type="AlphaFoldDB" id="A0AAD6VL19"/>